<comment type="caution">
    <text evidence="1">The sequence shown here is derived from an EMBL/GenBank/DDBJ whole genome shotgun (WGS) entry which is preliminary data.</text>
</comment>
<reference evidence="1 2" key="1">
    <citation type="submission" date="2012-03" db="EMBL/GenBank/DDBJ databases">
        <title>The Genome Sequence of Bartonella tamiae Th239.</title>
        <authorList>
            <consortium name="The Broad Institute Genome Sequencing Platform"/>
            <consortium name="The Broad Institute Genome Sequencing Center for Infectious Disease"/>
            <person name="Feldgarden M."/>
            <person name="Kirby J."/>
            <person name="Kosoy M."/>
            <person name="Birtles R."/>
            <person name="Probert W.S."/>
            <person name="Chiaraviglio L."/>
            <person name="Young S.K."/>
            <person name="Zeng Q."/>
            <person name="Gargeya S."/>
            <person name="Fitzgerald M."/>
            <person name="Haas B."/>
            <person name="Abouelleil A."/>
            <person name="Alvarado L."/>
            <person name="Arachchi H.M."/>
            <person name="Berlin A."/>
            <person name="Chapman S.B."/>
            <person name="Gearin G."/>
            <person name="Goldberg J."/>
            <person name="Griggs A."/>
            <person name="Gujja S."/>
            <person name="Hansen M."/>
            <person name="Heiman D."/>
            <person name="Howarth C."/>
            <person name="Larimer J."/>
            <person name="Lui A."/>
            <person name="MacDonald P.J.P."/>
            <person name="McCowen C."/>
            <person name="Montmayeur A."/>
            <person name="Murphy C."/>
            <person name="Neiman D."/>
            <person name="Pearson M."/>
            <person name="Priest M."/>
            <person name="Roberts A."/>
            <person name="Saif S."/>
            <person name="Shea T."/>
            <person name="Sisk P."/>
            <person name="Stolte C."/>
            <person name="Sykes S."/>
            <person name="Wortman J."/>
            <person name="Nusbaum C."/>
            <person name="Birren B."/>
        </authorList>
    </citation>
    <scope>NUCLEOTIDE SEQUENCE [LARGE SCALE GENOMIC DNA]</scope>
    <source>
        <strain evidence="1 2">Th239</strain>
    </source>
</reference>
<protein>
    <submittedName>
        <fullName evidence="1">Uncharacterized protein</fullName>
    </submittedName>
</protein>
<evidence type="ECO:0000313" key="1">
    <source>
        <dbReference type="EMBL" id="EJF90641.1"/>
    </source>
</evidence>
<gene>
    <name evidence="1" type="ORF">ME5_01042</name>
</gene>
<sequence length="85" mass="9452">MKHSPTDLAALIAEEQKLAAIEYQTEAWVGGLANGIKPEILAEAALDTALRHLLRNRNEKQALELLSLMRDKVIQGDFIDNKSIQ</sequence>
<dbReference type="OrthoDB" id="9809513at2"/>
<dbReference type="EMBL" id="AIMB01000007">
    <property type="protein sequence ID" value="EJF90641.1"/>
    <property type="molecule type" value="Genomic_DNA"/>
</dbReference>
<proteinExistence type="predicted"/>
<dbReference type="STRING" id="1094558.ME5_01042"/>
<dbReference type="Proteomes" id="UP000008952">
    <property type="component" value="Unassembled WGS sequence"/>
</dbReference>
<name>J0QX70_9HYPH</name>
<evidence type="ECO:0000313" key="2">
    <source>
        <dbReference type="Proteomes" id="UP000008952"/>
    </source>
</evidence>
<dbReference type="HOGENOM" id="CLU_175521_0_0_5"/>
<keyword evidence="2" id="KW-1185">Reference proteome</keyword>
<dbReference type="RefSeq" id="WP_008039117.1">
    <property type="nucleotide sequence ID" value="NZ_JH725147.1"/>
</dbReference>
<dbReference type="AlphaFoldDB" id="J0QX70"/>
<accession>J0QX70</accession>
<dbReference type="eggNOG" id="ENOG50309RG">
    <property type="taxonomic scope" value="Bacteria"/>
</dbReference>
<organism evidence="1 2">
    <name type="scientific">Bartonella tamiae Th239</name>
    <dbReference type="NCBI Taxonomy" id="1094558"/>
    <lineage>
        <taxon>Bacteria</taxon>
        <taxon>Pseudomonadati</taxon>
        <taxon>Pseudomonadota</taxon>
        <taxon>Alphaproteobacteria</taxon>
        <taxon>Hyphomicrobiales</taxon>
        <taxon>Bartonellaceae</taxon>
        <taxon>Bartonella</taxon>
    </lineage>
</organism>
<dbReference type="PATRIC" id="fig|1094558.3.peg.1135"/>